<comment type="caution">
    <text evidence="5">The sequence shown here is derived from an EMBL/GenBank/DDBJ whole genome shotgun (WGS) entry which is preliminary data.</text>
</comment>
<reference evidence="5 6" key="1">
    <citation type="submission" date="2011-08" db="EMBL/GenBank/DDBJ databases">
        <title>The Genome Sequence of Eubacteriaceae bacterium ACC19a.</title>
        <authorList>
            <consortium name="The Broad Institute Genome Sequencing Platform"/>
            <person name="Earl A."/>
            <person name="Ward D."/>
            <person name="Feldgarden M."/>
            <person name="Gevers D."/>
            <person name="Sizova M."/>
            <person name="Hazen A."/>
            <person name="Epstein S."/>
            <person name="Young S.K."/>
            <person name="Zeng Q."/>
            <person name="Gargeya S."/>
            <person name="Fitzgerald M."/>
            <person name="Haas B."/>
            <person name="Abouelleil A."/>
            <person name="Alvarado L."/>
            <person name="Arachchi H.M."/>
            <person name="Berlin A."/>
            <person name="Brown A."/>
            <person name="Chapman S.B."/>
            <person name="Chen Z."/>
            <person name="Dunbar C."/>
            <person name="Freedman E."/>
            <person name="Gearin G."/>
            <person name="Gellesch M."/>
            <person name="Goldberg J."/>
            <person name="Griggs A."/>
            <person name="Gujja S."/>
            <person name="Heiman D."/>
            <person name="Howarth C."/>
            <person name="Larson L."/>
            <person name="Lui A."/>
            <person name="MacDonald P.J.P."/>
            <person name="Montmayeur A."/>
            <person name="Murphy C."/>
            <person name="Neiman D."/>
            <person name="Pearson M."/>
            <person name="Priest M."/>
            <person name="Roberts A."/>
            <person name="Saif S."/>
            <person name="Shea T."/>
            <person name="Shenoy N."/>
            <person name="Sisk P."/>
            <person name="Stolte C."/>
            <person name="Sykes S."/>
            <person name="Wortman J."/>
            <person name="Nusbaum C."/>
            <person name="Birren B."/>
        </authorList>
    </citation>
    <scope>NUCLEOTIDE SEQUENCE [LARGE SCALE GENOMIC DNA]</scope>
    <source>
        <strain evidence="5 6">ACC19a</strain>
    </source>
</reference>
<organism evidence="5 6">
    <name type="scientific">Peptoanaerobacter stomatis</name>
    <dbReference type="NCBI Taxonomy" id="796937"/>
    <lineage>
        <taxon>Bacteria</taxon>
        <taxon>Bacillati</taxon>
        <taxon>Bacillota</taxon>
        <taxon>Clostridia</taxon>
        <taxon>Peptostreptococcales</taxon>
        <taxon>Filifactoraceae</taxon>
        <taxon>Peptoanaerobacter</taxon>
    </lineage>
</organism>
<dbReference type="RefSeq" id="WP_009526422.1">
    <property type="nucleotide sequence ID" value="NZ_JH414574.1"/>
</dbReference>
<evidence type="ECO:0000256" key="3">
    <source>
        <dbReference type="PROSITE-ProRule" id="PRU00464"/>
    </source>
</evidence>
<feature type="short sequence motif" description="Histidine triad motif" evidence="2 3">
    <location>
        <begin position="95"/>
        <end position="99"/>
    </location>
</feature>
<dbReference type="PROSITE" id="PS51084">
    <property type="entry name" value="HIT_2"/>
    <property type="match status" value="1"/>
</dbReference>
<proteinExistence type="predicted"/>
<dbReference type="AlphaFoldDB" id="G9X1G2"/>
<dbReference type="InterPro" id="IPR036265">
    <property type="entry name" value="HIT-like_sf"/>
</dbReference>
<feature type="domain" description="HIT" evidence="4">
    <location>
        <begin position="5"/>
        <end position="111"/>
    </location>
</feature>
<dbReference type="BioCyc" id="EBAC796937-HMP:GMGH-2234-MONOMER"/>
<evidence type="ECO:0000313" key="5">
    <source>
        <dbReference type="EMBL" id="EHL14435.1"/>
    </source>
</evidence>
<dbReference type="InterPro" id="IPR001310">
    <property type="entry name" value="Histidine_triad_HIT"/>
</dbReference>
<name>G9X1G2_9FIRM</name>
<gene>
    <name evidence="5" type="ORF">HMPREF9629_02206</name>
</gene>
<evidence type="ECO:0000313" key="6">
    <source>
        <dbReference type="Proteomes" id="UP000006437"/>
    </source>
</evidence>
<dbReference type="Pfam" id="PF01230">
    <property type="entry name" value="HIT"/>
    <property type="match status" value="1"/>
</dbReference>
<evidence type="ECO:0000256" key="2">
    <source>
        <dbReference type="PIRSR" id="PIRSR601310-3"/>
    </source>
</evidence>
<sequence length="111" mass="12484">MSDCVFCKIVGGNIPSAKVYEDDYVYAFNDIDPQAPVHIVLVPKKHYDNIKDLDNDKIKVSIFNAIQKIAFDQKLDAGFRVICNTGEQGGQTVEHLHFHILSGRNLQWPPG</sequence>
<dbReference type="PANTHER" id="PTHR23089">
    <property type="entry name" value="HISTIDINE TRIAD HIT PROTEIN"/>
    <property type="match status" value="1"/>
</dbReference>
<protein>
    <recommendedName>
        <fullName evidence="4">HIT domain-containing protein</fullName>
    </recommendedName>
</protein>
<evidence type="ECO:0000259" key="4">
    <source>
        <dbReference type="PROSITE" id="PS51084"/>
    </source>
</evidence>
<dbReference type="InterPro" id="IPR019808">
    <property type="entry name" value="Histidine_triad_CS"/>
</dbReference>
<dbReference type="HOGENOM" id="CLU_056776_8_1_9"/>
<dbReference type="PROSITE" id="PS00892">
    <property type="entry name" value="HIT_1"/>
    <property type="match status" value="1"/>
</dbReference>
<feature type="active site" description="Tele-AMP-histidine intermediate" evidence="1">
    <location>
        <position position="97"/>
    </location>
</feature>
<accession>G9X1G2</accession>
<dbReference type="PRINTS" id="PR00332">
    <property type="entry name" value="HISTRIAD"/>
</dbReference>
<dbReference type="SUPFAM" id="SSF54197">
    <property type="entry name" value="HIT-like"/>
    <property type="match status" value="1"/>
</dbReference>
<dbReference type="InterPro" id="IPR011146">
    <property type="entry name" value="HIT-like"/>
</dbReference>
<dbReference type="EMBL" id="AFZE01000032">
    <property type="protein sequence ID" value="EHL14435.1"/>
    <property type="molecule type" value="Genomic_DNA"/>
</dbReference>
<dbReference type="GO" id="GO:0003824">
    <property type="term" value="F:catalytic activity"/>
    <property type="evidence" value="ECO:0007669"/>
    <property type="project" value="InterPro"/>
</dbReference>
<dbReference type="Gene3D" id="3.30.428.10">
    <property type="entry name" value="HIT-like"/>
    <property type="match status" value="1"/>
</dbReference>
<evidence type="ECO:0000256" key="1">
    <source>
        <dbReference type="PIRSR" id="PIRSR601310-1"/>
    </source>
</evidence>
<dbReference type="Proteomes" id="UP000006437">
    <property type="component" value="Unassembled WGS sequence"/>
</dbReference>